<dbReference type="EMBL" id="CAJNOQ010015138">
    <property type="protein sequence ID" value="CAF1356013.1"/>
    <property type="molecule type" value="Genomic_DNA"/>
</dbReference>
<dbReference type="EMBL" id="CAJOBC010066958">
    <property type="protein sequence ID" value="CAF4229739.1"/>
    <property type="molecule type" value="Genomic_DNA"/>
</dbReference>
<dbReference type="AlphaFoldDB" id="A0A815HMM0"/>
<dbReference type="Proteomes" id="UP000681722">
    <property type="component" value="Unassembled WGS sequence"/>
</dbReference>
<dbReference type="Proteomes" id="UP000663829">
    <property type="component" value="Unassembled WGS sequence"/>
</dbReference>
<accession>A0A815HMM0</accession>
<name>A0A815HMM0_9BILA</name>
<organism evidence="1 3">
    <name type="scientific">Didymodactylos carnosus</name>
    <dbReference type="NCBI Taxonomy" id="1234261"/>
    <lineage>
        <taxon>Eukaryota</taxon>
        <taxon>Metazoa</taxon>
        <taxon>Spiralia</taxon>
        <taxon>Gnathifera</taxon>
        <taxon>Rotifera</taxon>
        <taxon>Eurotatoria</taxon>
        <taxon>Bdelloidea</taxon>
        <taxon>Philodinida</taxon>
        <taxon>Philodinidae</taxon>
        <taxon>Didymodactylos</taxon>
    </lineage>
</organism>
<sequence>MASSNPQATKWINTNVEQQSHRQGQNLETFALLWLDQNVNESKDNLETQAQLRQSINCLLTFETANECEEHIRERKDEKIVLIVSGRLGREIVPRVHDLSQLSAIYVYCMDQTTNERWAKSYEKLIKESPDTQISRLYRGQVMSKDELSRIRSSIGEFISINSFLSTTRSRNKALDFAQSAQCGAQNERV</sequence>
<protein>
    <submittedName>
        <fullName evidence="1">Uncharacterized protein</fullName>
    </submittedName>
</protein>
<reference evidence="1" key="1">
    <citation type="submission" date="2021-02" db="EMBL/GenBank/DDBJ databases">
        <authorList>
            <person name="Nowell W R."/>
        </authorList>
    </citation>
    <scope>NUCLEOTIDE SEQUENCE</scope>
</reference>
<evidence type="ECO:0000313" key="1">
    <source>
        <dbReference type="EMBL" id="CAF1356013.1"/>
    </source>
</evidence>
<proteinExistence type="predicted"/>
<feature type="non-terminal residue" evidence="1">
    <location>
        <position position="1"/>
    </location>
</feature>
<keyword evidence="3" id="KW-1185">Reference proteome</keyword>
<evidence type="ECO:0000313" key="3">
    <source>
        <dbReference type="Proteomes" id="UP000663829"/>
    </source>
</evidence>
<comment type="caution">
    <text evidence="1">The sequence shown here is derived from an EMBL/GenBank/DDBJ whole genome shotgun (WGS) entry which is preliminary data.</text>
</comment>
<dbReference type="OrthoDB" id="10057301at2759"/>
<gene>
    <name evidence="1" type="ORF">GPM918_LOCUS31144</name>
    <name evidence="2" type="ORF">SRO942_LOCUS31778</name>
</gene>
<evidence type="ECO:0000313" key="2">
    <source>
        <dbReference type="EMBL" id="CAF4229739.1"/>
    </source>
</evidence>